<feature type="transmembrane region" description="Helical" evidence="2">
    <location>
        <begin position="1302"/>
        <end position="1324"/>
    </location>
</feature>
<evidence type="ECO:0000313" key="5">
    <source>
        <dbReference type="Proteomes" id="UP000265515"/>
    </source>
</evidence>
<dbReference type="OMA" id="QCPPDEL"/>
<sequence length="1464" mass="155585">MIAHRIQITPNQAVIKGRGNLTLLPSSALNCSVPGCSVSIKLDGDIYLHEKAVIIASTLLIEASNVFLRSSAAISTKGLGGEPPPQTSGTATGTDGGGGGFGGRGASCSISAASFSDGDVWGGDTYEWHNLHCPWVYGSPGAGLGMEGVGGGGGGGRLNITLQGMLFLEGSIDSDGGDGADGGKAGGGGSGGSVFIKSKDLRGSGGRISAMGGNGYAGGGGGRIAIDCPQHDNVVITAQGGGSLGCPQNSGSPGTVFNCFSQALNLSNFGMPTRTSTPLYEFPNRPLYSNFSVLAGARVVVLSLWSRVQVREHIDLNGGYLKSGVPGVTIWSDLELVANGMQMCRSEMEVYGSLKLAIHVLELRNSSIRIDGGFIGVSTMEVNRLQLEGGSSIVSDANLGVHGQGILKIGPDDRIAAQKLFVSLYSSLKVGLGGRLEAPLTDPTTEMRAALYCSNPSCPPAVIQSSQDCSMDVDSPFTLQICRVEEITVAGTIAGSIVHFQRAKTVTVTRDGALSSSGRGCGRGEGVGKGDTSVSGAGGGGGHGGRGGYGCYNGSRGEGGGAYGSDRLPCELGSGSGLSSSGESNNGGGVIVFGGADHPVVTLTVDGELTADGGDCTPPHDSVDRPGGGGGSGGSILLFLQMLKTGNGSVISCRGGRGCPVGGGGGAGGRIHFEWAMLTTGEDYILRANASGSIDVSGGNGSNDGGSGDNGTLTTIDCPLGLFGVFCEECPVGTYKDTVGSNKSLCRPCPRDKLPVHGTFTHRRGGVMELPCPYKCINDKYSLPHCNTPIQDLIEHLGGATVFATMMIGVMLLLALALSVARMKFVSEKELDAPTTPRTPDNHPTDHSAPFLESLNEVMNVLRVEEPPTHMHRVYFMGSNSFSEPWHLPHSPPDQILDIVFEDAYNRFAEEINTLAAFQWWEGCVYGVLCVLCFPFGWSWQQWRRRMKLLKLQEFAQNEYDHACLRSCRSRALYEGIKVSSTPDLILAYVDLFLGGDEKRADLPPKLHERLPMAILFGGAGTYMAPFHLHSDDLLTRLISEVMPSTRWYRLVAGLNAQLRTVRRGCLRRTLVPVITWLNSYVNPFLSSDDLKLDLAWFQATESGYYQLGLILDSTDDSREGSISPPSLSPRTSLVDFRTLGSHIGSPAQLPPHSQRSSISPPTQLFTPLSQSTCMAQQSLLHSSSLAAQHAASSSLLHQSSMPASLLHQGSSLQQPLMQHPDSKCLPHQMSIQPAPLLLPQLQSLPTRHLSLPLHTQLSTSRRRSIGCVIDQLTVRSLEDRASVNVVMWIMLRNTRPIGHHAAVGMVMSMLLLADVGLSFLTVLELYSMSFVAFVLVLLILPLTPLFSVAAGLNALFSHGPRKAAALGRVYGLWNATSVANVMLALLYGFFQHNDWKGWGLHRGLLVATGIGEPDEEMWWLFPSLLLFCKFLQSRVIDRHVANLEIQDRTLYAEDPTKFWEAHT</sequence>
<dbReference type="EMBL" id="BFEA01000684">
    <property type="protein sequence ID" value="GBG88608.1"/>
    <property type="molecule type" value="Genomic_DNA"/>
</dbReference>
<keyword evidence="2" id="KW-0812">Transmembrane</keyword>
<feature type="region of interest" description="Disordered" evidence="1">
    <location>
        <begin position="514"/>
        <end position="542"/>
    </location>
</feature>
<gene>
    <name evidence="4" type="ORF">CBR_g48138</name>
</gene>
<reference evidence="4 5" key="1">
    <citation type="journal article" date="2018" name="Cell">
        <title>The Chara Genome: Secondary Complexity and Implications for Plant Terrestrialization.</title>
        <authorList>
            <person name="Nishiyama T."/>
            <person name="Sakayama H."/>
            <person name="Vries J.D."/>
            <person name="Buschmann H."/>
            <person name="Saint-Marcoux D."/>
            <person name="Ullrich K.K."/>
            <person name="Haas F.B."/>
            <person name="Vanderstraeten L."/>
            <person name="Becker D."/>
            <person name="Lang D."/>
            <person name="Vosolsobe S."/>
            <person name="Rombauts S."/>
            <person name="Wilhelmsson P.K.I."/>
            <person name="Janitza P."/>
            <person name="Kern R."/>
            <person name="Heyl A."/>
            <person name="Rumpler F."/>
            <person name="Villalobos L.I.A.C."/>
            <person name="Clay J.M."/>
            <person name="Skokan R."/>
            <person name="Toyoda A."/>
            <person name="Suzuki Y."/>
            <person name="Kagoshima H."/>
            <person name="Schijlen E."/>
            <person name="Tajeshwar N."/>
            <person name="Catarino B."/>
            <person name="Hetherington A.J."/>
            <person name="Saltykova A."/>
            <person name="Bonnot C."/>
            <person name="Breuninger H."/>
            <person name="Symeonidi A."/>
            <person name="Radhakrishnan G.V."/>
            <person name="Van Nieuwerburgh F."/>
            <person name="Deforce D."/>
            <person name="Chang C."/>
            <person name="Karol K.G."/>
            <person name="Hedrich R."/>
            <person name="Ulvskov P."/>
            <person name="Glockner G."/>
            <person name="Delwiche C.F."/>
            <person name="Petrasek J."/>
            <person name="Van de Peer Y."/>
            <person name="Friml J."/>
            <person name="Beilby M."/>
            <person name="Dolan L."/>
            <person name="Kohara Y."/>
            <person name="Sugano S."/>
            <person name="Fujiyama A."/>
            <person name="Delaux P.-M."/>
            <person name="Quint M."/>
            <person name="TheiBen G."/>
            <person name="Hagemann M."/>
            <person name="Harholt J."/>
            <person name="Dunand C."/>
            <person name="Zachgo S."/>
            <person name="Langdale J."/>
            <person name="Maumus F."/>
            <person name="Straeten D.V.D."/>
            <person name="Gould S.B."/>
            <person name="Rensing S.A."/>
        </authorList>
    </citation>
    <scope>NUCLEOTIDE SEQUENCE [LARGE SCALE GENOMIC DNA]</scope>
    <source>
        <strain evidence="4 5">S276</strain>
    </source>
</reference>
<dbReference type="SMART" id="SM01411">
    <property type="entry name" value="Ephrin_rec_like"/>
    <property type="match status" value="1"/>
</dbReference>
<dbReference type="PANTHER" id="PTHR31513">
    <property type="entry name" value="EPHRIN TYPE-B RECEPTOR"/>
    <property type="match status" value="1"/>
</dbReference>
<comment type="caution">
    <text evidence="4">The sequence shown here is derived from an EMBL/GenBank/DDBJ whole genome shotgun (WGS) entry which is preliminary data.</text>
</comment>
<proteinExistence type="predicted"/>
<dbReference type="Proteomes" id="UP000265515">
    <property type="component" value="Unassembled WGS sequence"/>
</dbReference>
<dbReference type="OrthoDB" id="122018at2759"/>
<evidence type="ECO:0000256" key="1">
    <source>
        <dbReference type="SAM" id="MobiDB-lite"/>
    </source>
</evidence>
<feature type="transmembrane region" description="Helical" evidence="2">
    <location>
        <begin position="1330"/>
        <end position="1358"/>
    </location>
</feature>
<protein>
    <recommendedName>
        <fullName evidence="3">DUF8003 domain-containing protein</fullName>
    </recommendedName>
</protein>
<evidence type="ECO:0000313" key="4">
    <source>
        <dbReference type="EMBL" id="GBG88608.1"/>
    </source>
</evidence>
<evidence type="ECO:0000259" key="3">
    <source>
        <dbReference type="Pfam" id="PF26010"/>
    </source>
</evidence>
<dbReference type="STRING" id="69332.A0A388M1Z9"/>
<feature type="domain" description="DUF8003" evidence="3">
    <location>
        <begin position="714"/>
        <end position="786"/>
    </location>
</feature>
<keyword evidence="5" id="KW-1185">Reference proteome</keyword>
<feature type="region of interest" description="Disordered" evidence="1">
    <location>
        <begin position="77"/>
        <end position="98"/>
    </location>
</feature>
<name>A0A388M1Z9_CHABU</name>
<organism evidence="4 5">
    <name type="scientific">Chara braunii</name>
    <name type="common">Braun's stonewort</name>
    <dbReference type="NCBI Taxonomy" id="69332"/>
    <lineage>
        <taxon>Eukaryota</taxon>
        <taxon>Viridiplantae</taxon>
        <taxon>Streptophyta</taxon>
        <taxon>Charophyceae</taxon>
        <taxon>Charales</taxon>
        <taxon>Characeae</taxon>
        <taxon>Chara</taxon>
    </lineage>
</organism>
<dbReference type="Pfam" id="PF26010">
    <property type="entry name" value="DUF8003"/>
    <property type="match status" value="1"/>
</dbReference>
<keyword evidence="2" id="KW-1133">Transmembrane helix</keyword>
<evidence type="ECO:0000256" key="2">
    <source>
        <dbReference type="SAM" id="Phobius"/>
    </source>
</evidence>
<feature type="compositionally biased region" description="Gly residues" evidence="1">
    <location>
        <begin position="519"/>
        <end position="529"/>
    </location>
</feature>
<dbReference type="InterPro" id="IPR058316">
    <property type="entry name" value="DUF8003"/>
</dbReference>
<accession>A0A388M1Z9</accession>
<dbReference type="PANTHER" id="PTHR31513:SF2">
    <property type="entry name" value="MRAZ"/>
    <property type="match status" value="1"/>
</dbReference>
<keyword evidence="2" id="KW-0472">Membrane</keyword>
<feature type="transmembrane region" description="Helical" evidence="2">
    <location>
        <begin position="797"/>
        <end position="821"/>
    </location>
</feature>
<dbReference type="Gramene" id="GBG88608">
    <property type="protein sequence ID" value="GBG88608"/>
    <property type="gene ID" value="CBR_g48138"/>
</dbReference>
<feature type="transmembrane region" description="Helical" evidence="2">
    <location>
        <begin position="1370"/>
        <end position="1391"/>
    </location>
</feature>